<keyword evidence="2" id="KW-0288">FMN</keyword>
<keyword evidence="3" id="KW-0560">Oxidoreductase</keyword>
<gene>
    <name evidence="5" type="ORF">EDC22_1085</name>
</gene>
<dbReference type="Proteomes" id="UP000295678">
    <property type="component" value="Unassembled WGS sequence"/>
</dbReference>
<dbReference type="PANTHER" id="PTHR23026:SF90">
    <property type="entry name" value="IODOTYROSINE DEIODINASE 1"/>
    <property type="match status" value="1"/>
</dbReference>
<dbReference type="Pfam" id="PF00881">
    <property type="entry name" value="Nitroreductase"/>
    <property type="match status" value="1"/>
</dbReference>
<name>A0A4R3M7X4_9HYPH</name>
<dbReference type="Gene3D" id="3.40.109.10">
    <property type="entry name" value="NADH Oxidase"/>
    <property type="match status" value="1"/>
</dbReference>
<dbReference type="OrthoDB" id="9802510at2"/>
<dbReference type="InterPro" id="IPR050627">
    <property type="entry name" value="Nitroreductase/BluB"/>
</dbReference>
<dbReference type="EMBL" id="SMAK01000008">
    <property type="protein sequence ID" value="TCT08693.1"/>
    <property type="molecule type" value="Genomic_DNA"/>
</dbReference>
<reference evidence="5 6" key="1">
    <citation type="submission" date="2019-03" db="EMBL/GenBank/DDBJ databases">
        <title>Genomic Encyclopedia of Type Strains, Phase IV (KMG-IV): sequencing the most valuable type-strain genomes for metagenomic binning, comparative biology and taxonomic classification.</title>
        <authorList>
            <person name="Goeker M."/>
        </authorList>
    </citation>
    <scope>NUCLEOTIDE SEQUENCE [LARGE SCALE GENOMIC DNA]</scope>
    <source>
        <strain evidence="5 6">DSM 19345</strain>
    </source>
</reference>
<evidence type="ECO:0000256" key="1">
    <source>
        <dbReference type="ARBA" id="ARBA00022630"/>
    </source>
</evidence>
<organism evidence="5 6">
    <name type="scientific">Tepidamorphus gemmatus</name>
    <dbReference type="NCBI Taxonomy" id="747076"/>
    <lineage>
        <taxon>Bacteria</taxon>
        <taxon>Pseudomonadati</taxon>
        <taxon>Pseudomonadota</taxon>
        <taxon>Alphaproteobacteria</taxon>
        <taxon>Hyphomicrobiales</taxon>
        <taxon>Tepidamorphaceae</taxon>
        <taxon>Tepidamorphus</taxon>
    </lineage>
</organism>
<dbReference type="CDD" id="cd02136">
    <property type="entry name" value="PnbA_NfnB-like"/>
    <property type="match status" value="1"/>
</dbReference>
<evidence type="ECO:0000259" key="4">
    <source>
        <dbReference type="Pfam" id="PF00881"/>
    </source>
</evidence>
<dbReference type="RefSeq" id="WP_132807105.1">
    <property type="nucleotide sequence ID" value="NZ_SMAK01000008.1"/>
</dbReference>
<protein>
    <submittedName>
        <fullName evidence="5">Nitroreductase</fullName>
    </submittedName>
</protein>
<proteinExistence type="predicted"/>
<keyword evidence="1" id="KW-0285">Flavoprotein</keyword>
<evidence type="ECO:0000313" key="6">
    <source>
        <dbReference type="Proteomes" id="UP000295678"/>
    </source>
</evidence>
<accession>A0A4R3M7X4</accession>
<sequence length="225" mass="25208">MDVIEAIRSRFSCRAFLPDPVPEQTVRDILEAARWAPSGGNLQPWHVDVLTGEPLAALIADIDARGHLVPQGEGAEYAVYPDPLPEPWHGRRHRTGADLYAALGIPREDRPARLRQFARNYRFFDAPVGIFVSVARLMGPPQWSDLGMFVQTLMLAARAHGLQTCAQEFWAAWHLTVRRHLALPDDRMVFCGIALGFPDMDAPVNRWRTVREPVDGFATFRGFGG</sequence>
<dbReference type="SUPFAM" id="SSF55469">
    <property type="entry name" value="FMN-dependent nitroreductase-like"/>
    <property type="match status" value="1"/>
</dbReference>
<dbReference type="PANTHER" id="PTHR23026">
    <property type="entry name" value="NADPH NITROREDUCTASE"/>
    <property type="match status" value="1"/>
</dbReference>
<comment type="caution">
    <text evidence="5">The sequence shown here is derived from an EMBL/GenBank/DDBJ whole genome shotgun (WGS) entry which is preliminary data.</text>
</comment>
<dbReference type="GO" id="GO:0016491">
    <property type="term" value="F:oxidoreductase activity"/>
    <property type="evidence" value="ECO:0007669"/>
    <property type="project" value="UniProtKB-KW"/>
</dbReference>
<dbReference type="AlphaFoldDB" id="A0A4R3M7X4"/>
<evidence type="ECO:0000256" key="2">
    <source>
        <dbReference type="ARBA" id="ARBA00022643"/>
    </source>
</evidence>
<evidence type="ECO:0000256" key="3">
    <source>
        <dbReference type="ARBA" id="ARBA00023002"/>
    </source>
</evidence>
<dbReference type="InterPro" id="IPR029479">
    <property type="entry name" value="Nitroreductase"/>
</dbReference>
<keyword evidence="6" id="KW-1185">Reference proteome</keyword>
<evidence type="ECO:0000313" key="5">
    <source>
        <dbReference type="EMBL" id="TCT08693.1"/>
    </source>
</evidence>
<dbReference type="InterPro" id="IPR000415">
    <property type="entry name" value="Nitroreductase-like"/>
</dbReference>
<feature type="domain" description="Nitroreductase" evidence="4">
    <location>
        <begin position="7"/>
        <end position="196"/>
    </location>
</feature>